<keyword evidence="3" id="KW-1185">Reference proteome</keyword>
<comment type="caution">
    <text evidence="2">The sequence shown here is derived from an EMBL/GenBank/DDBJ whole genome shotgun (WGS) entry which is preliminary data.</text>
</comment>
<dbReference type="InterPro" id="IPR018170">
    <property type="entry name" value="Aldo/ket_reductase_CS"/>
</dbReference>
<gene>
    <name evidence="2" type="ORF">U5822_13500</name>
</gene>
<evidence type="ECO:0000313" key="3">
    <source>
        <dbReference type="Proteomes" id="UP001305746"/>
    </source>
</evidence>
<evidence type="ECO:0000313" key="2">
    <source>
        <dbReference type="EMBL" id="MEA1081687.1"/>
    </source>
</evidence>
<reference evidence="2 3" key="1">
    <citation type="submission" date="2023-12" db="EMBL/GenBank/DDBJ databases">
        <title>Marinobacter qingdaonensis sp. nov., isolated from the intertidal sediment of Qingdao, PR China.</title>
        <authorList>
            <person name="Li Y."/>
        </authorList>
    </citation>
    <scope>NUCLEOTIDE SEQUENCE [LARGE SCALE GENOMIC DNA]</scope>
    <source>
        <strain evidence="2 3">ASW11-75</strain>
    </source>
</reference>
<protein>
    <submittedName>
        <fullName evidence="2">Aldo/keto reductase</fullName>
    </submittedName>
</protein>
<evidence type="ECO:0000259" key="1">
    <source>
        <dbReference type="Pfam" id="PF00248"/>
    </source>
</evidence>
<accession>A0ABU5P118</accession>
<dbReference type="Gene3D" id="3.20.20.100">
    <property type="entry name" value="NADP-dependent oxidoreductase domain"/>
    <property type="match status" value="1"/>
</dbReference>
<sequence>MTEPSHYLADTPLILGMMRLLDHPELTAPARLADWIRARLDEGLSVYDHADIYGDTQCEQAFGAALASDPGLRQQLRVITKAGIVPAGRDLSRWHTKHYRAEADYLTTAVDRALARLQLEQIDTFLIHRPDPLMRADDTLMALERAVDAGKIRQIGVSNFLPEQWRWLQRHTRLPLACNQSELSLGHTGAVFDGTLEAHLSDGLRWLAWSPLGGGALADALPRDLLAAAKEETGLCETGLAIAWLRQLPGAPIPVLGSMRSSRIQAALAGTRCTLPRPLWYALLEAVRQHPVA</sequence>
<dbReference type="RefSeq" id="WP_322856136.1">
    <property type="nucleotide sequence ID" value="NZ_JAYDCJ010000003.1"/>
</dbReference>
<dbReference type="PANTHER" id="PTHR43364:SF1">
    <property type="entry name" value="OXIDOREDUCTASE YDHF"/>
    <property type="match status" value="1"/>
</dbReference>
<dbReference type="PROSITE" id="PS00062">
    <property type="entry name" value="ALDOKETO_REDUCTASE_2"/>
    <property type="match status" value="1"/>
</dbReference>
<dbReference type="InterPro" id="IPR023210">
    <property type="entry name" value="NADP_OxRdtase_dom"/>
</dbReference>
<proteinExistence type="predicted"/>
<dbReference type="Pfam" id="PF00248">
    <property type="entry name" value="Aldo_ket_red"/>
    <property type="match status" value="1"/>
</dbReference>
<dbReference type="EMBL" id="JAYDCJ010000003">
    <property type="protein sequence ID" value="MEA1081687.1"/>
    <property type="molecule type" value="Genomic_DNA"/>
</dbReference>
<dbReference type="PANTHER" id="PTHR43364">
    <property type="entry name" value="NADH-SPECIFIC METHYLGLYOXAL REDUCTASE-RELATED"/>
    <property type="match status" value="1"/>
</dbReference>
<dbReference type="InterPro" id="IPR036812">
    <property type="entry name" value="NAD(P)_OxRdtase_dom_sf"/>
</dbReference>
<dbReference type="PRINTS" id="PR00069">
    <property type="entry name" value="ALDKETRDTASE"/>
</dbReference>
<feature type="domain" description="NADP-dependent oxidoreductase" evidence="1">
    <location>
        <begin position="12"/>
        <end position="268"/>
    </location>
</feature>
<dbReference type="Proteomes" id="UP001305746">
    <property type="component" value="Unassembled WGS sequence"/>
</dbReference>
<organism evidence="2 3">
    <name type="scientific">Marinobacter qingdaonensis</name>
    <dbReference type="NCBI Taxonomy" id="3108486"/>
    <lineage>
        <taxon>Bacteria</taxon>
        <taxon>Pseudomonadati</taxon>
        <taxon>Pseudomonadota</taxon>
        <taxon>Gammaproteobacteria</taxon>
        <taxon>Pseudomonadales</taxon>
        <taxon>Marinobacteraceae</taxon>
        <taxon>Marinobacter</taxon>
    </lineage>
</organism>
<dbReference type="SUPFAM" id="SSF51430">
    <property type="entry name" value="NAD(P)-linked oxidoreductase"/>
    <property type="match status" value="1"/>
</dbReference>
<dbReference type="InterPro" id="IPR050523">
    <property type="entry name" value="AKR_Detox_Biosynth"/>
</dbReference>
<dbReference type="InterPro" id="IPR020471">
    <property type="entry name" value="AKR"/>
</dbReference>
<name>A0ABU5P118_9GAMM</name>